<dbReference type="InterPro" id="IPR024758">
    <property type="entry name" value="Inp1"/>
</dbReference>
<comment type="subcellular location">
    <subcellularLocation>
        <location evidence="2">Peroxisome membrane</location>
        <topology evidence="2">Peripheral membrane protein</topology>
    </subcellularLocation>
</comment>
<sequence length="535" mass="59478">MASAATPFTPGRGPPPFHQGVRRSFTEPTKLAQSGTKSSDATQPPPDTIENLFTCIYARVVSFDTPSRDPVRNASFTDPGRLSWTSLAERTVAAGPLRIDRVPGSVSFLNFGNISQPILPRSQCWCVDDESTFVLRRKINSYYRIEMPNDTTTDQAKIEEIKSVFQKVLYYEKTACPFKKYLSNELPEEPETPTPRGRLRPTGRARKWKHNKFWQPEDGDENRNMSSDRGSTEYSDSDASRSTSTNSATQEASVLTESLSLGPEVMNAEGFKPLLRPKTISAMRSVTSPPQLNLQASPTSKSKDHNGEVPSLSSSLDSFHSVNSQVYYQAEERPESGVDPTEDEPTPRLAPPTHSRDVSDVTIVVEPSNFEKRTDITSSPLDDDVEGSVPSTPTLVSDTEEHLDPQGAEVVTPPDSLRLREPRRARYRSVSPFTQDPSTLLMRTQPQARHLAGTIIRKTYEILTSPPQHLISIMLRIAARLAGSIGLAAAECDLPPSTRIPCSWDSEEEGIDWDEQEDYSFRLKPLEHSLDTDPD</sequence>
<comment type="similarity">
    <text evidence="3">Belongs to the INP1 family.</text>
</comment>
<protein>
    <recommendedName>
        <fullName evidence="4">Inheritance of peroxisomes protein 1</fullName>
    </recommendedName>
</protein>
<organism evidence="7 8">
    <name type="scientific">Viridothelium virens</name>
    <name type="common">Speckled blister lichen</name>
    <name type="synonym">Trypethelium virens</name>
    <dbReference type="NCBI Taxonomy" id="1048519"/>
    <lineage>
        <taxon>Eukaryota</taxon>
        <taxon>Fungi</taxon>
        <taxon>Dikarya</taxon>
        <taxon>Ascomycota</taxon>
        <taxon>Pezizomycotina</taxon>
        <taxon>Dothideomycetes</taxon>
        <taxon>Dothideomycetes incertae sedis</taxon>
        <taxon>Trypetheliales</taxon>
        <taxon>Trypetheliaceae</taxon>
        <taxon>Viridothelium</taxon>
    </lineage>
</organism>
<feature type="compositionally biased region" description="Low complexity" evidence="6">
    <location>
        <begin position="311"/>
        <end position="324"/>
    </location>
</feature>
<evidence type="ECO:0000313" key="8">
    <source>
        <dbReference type="Proteomes" id="UP000800092"/>
    </source>
</evidence>
<feature type="compositionally biased region" description="Polar residues" evidence="6">
    <location>
        <begin position="240"/>
        <end position="259"/>
    </location>
</feature>
<dbReference type="Proteomes" id="UP000800092">
    <property type="component" value="Unassembled WGS sequence"/>
</dbReference>
<feature type="compositionally biased region" description="Polar residues" evidence="6">
    <location>
        <begin position="31"/>
        <end position="42"/>
    </location>
</feature>
<evidence type="ECO:0000256" key="3">
    <source>
        <dbReference type="ARBA" id="ARBA00010707"/>
    </source>
</evidence>
<dbReference type="Pfam" id="PF12634">
    <property type="entry name" value="Inp1"/>
    <property type="match status" value="1"/>
</dbReference>
<name>A0A6A6H3D3_VIRVR</name>
<dbReference type="GO" id="GO:0045033">
    <property type="term" value="P:peroxisome inheritance"/>
    <property type="evidence" value="ECO:0007669"/>
    <property type="project" value="InterPro"/>
</dbReference>
<evidence type="ECO:0000256" key="1">
    <source>
        <dbReference type="ARBA" id="ARBA00003594"/>
    </source>
</evidence>
<keyword evidence="5" id="KW-0472">Membrane</keyword>
<dbReference type="EMBL" id="ML991816">
    <property type="protein sequence ID" value="KAF2232399.1"/>
    <property type="molecule type" value="Genomic_DNA"/>
</dbReference>
<feature type="compositionally biased region" description="Low complexity" evidence="6">
    <location>
        <begin position="1"/>
        <end position="11"/>
    </location>
</feature>
<dbReference type="GO" id="GO:0005780">
    <property type="term" value="C:extrinsic component of intraperoxisomal membrane"/>
    <property type="evidence" value="ECO:0007669"/>
    <property type="project" value="InterPro"/>
</dbReference>
<comment type="function">
    <text evidence="1">Required for peroxisome inheritance.</text>
</comment>
<feature type="region of interest" description="Disordered" evidence="6">
    <location>
        <begin position="285"/>
        <end position="356"/>
    </location>
</feature>
<dbReference type="OrthoDB" id="4097008at2759"/>
<evidence type="ECO:0000256" key="4">
    <source>
        <dbReference type="ARBA" id="ARBA00021397"/>
    </source>
</evidence>
<proteinExistence type="inferred from homology"/>
<feature type="compositionally biased region" description="Polar residues" evidence="6">
    <location>
        <begin position="285"/>
        <end position="300"/>
    </location>
</feature>
<evidence type="ECO:0000256" key="6">
    <source>
        <dbReference type="SAM" id="MobiDB-lite"/>
    </source>
</evidence>
<feature type="region of interest" description="Disordered" evidence="6">
    <location>
        <begin position="1"/>
        <end position="46"/>
    </location>
</feature>
<reference evidence="7" key="1">
    <citation type="journal article" date="2020" name="Stud. Mycol.">
        <title>101 Dothideomycetes genomes: a test case for predicting lifestyles and emergence of pathogens.</title>
        <authorList>
            <person name="Haridas S."/>
            <person name="Albert R."/>
            <person name="Binder M."/>
            <person name="Bloem J."/>
            <person name="Labutti K."/>
            <person name="Salamov A."/>
            <person name="Andreopoulos B."/>
            <person name="Baker S."/>
            <person name="Barry K."/>
            <person name="Bills G."/>
            <person name="Bluhm B."/>
            <person name="Cannon C."/>
            <person name="Castanera R."/>
            <person name="Culley D."/>
            <person name="Daum C."/>
            <person name="Ezra D."/>
            <person name="Gonzalez J."/>
            <person name="Henrissat B."/>
            <person name="Kuo A."/>
            <person name="Liang C."/>
            <person name="Lipzen A."/>
            <person name="Lutzoni F."/>
            <person name="Magnuson J."/>
            <person name="Mondo S."/>
            <person name="Nolan M."/>
            <person name="Ohm R."/>
            <person name="Pangilinan J."/>
            <person name="Park H.-J."/>
            <person name="Ramirez L."/>
            <person name="Alfaro M."/>
            <person name="Sun H."/>
            <person name="Tritt A."/>
            <person name="Yoshinaga Y."/>
            <person name="Zwiers L.-H."/>
            <person name="Turgeon B."/>
            <person name="Goodwin S."/>
            <person name="Spatafora J."/>
            <person name="Crous P."/>
            <person name="Grigoriev I."/>
        </authorList>
    </citation>
    <scope>NUCLEOTIDE SEQUENCE</scope>
    <source>
        <strain evidence="7">Tuck. ex Michener</strain>
    </source>
</reference>
<feature type="compositionally biased region" description="Basic residues" evidence="6">
    <location>
        <begin position="197"/>
        <end position="212"/>
    </location>
</feature>
<keyword evidence="8" id="KW-1185">Reference proteome</keyword>
<feature type="compositionally biased region" description="Polar residues" evidence="6">
    <location>
        <begin position="224"/>
        <end position="234"/>
    </location>
</feature>
<dbReference type="AlphaFoldDB" id="A0A6A6H3D3"/>
<gene>
    <name evidence="7" type="ORF">EV356DRAFT_517509</name>
</gene>
<feature type="region of interest" description="Disordered" evidence="6">
    <location>
        <begin position="394"/>
        <end position="413"/>
    </location>
</feature>
<evidence type="ECO:0000256" key="2">
    <source>
        <dbReference type="ARBA" id="ARBA00004421"/>
    </source>
</evidence>
<feature type="region of interest" description="Disordered" evidence="6">
    <location>
        <begin position="185"/>
        <end position="260"/>
    </location>
</feature>
<accession>A0A6A6H3D3</accession>
<evidence type="ECO:0000256" key="5">
    <source>
        <dbReference type="ARBA" id="ARBA00023136"/>
    </source>
</evidence>
<evidence type="ECO:0000313" key="7">
    <source>
        <dbReference type="EMBL" id="KAF2232399.1"/>
    </source>
</evidence>